<keyword evidence="2" id="KW-1185">Reference proteome</keyword>
<dbReference type="Proteomes" id="UP001165124">
    <property type="component" value="Unassembled WGS sequence"/>
</dbReference>
<protein>
    <submittedName>
        <fullName evidence="1">Uncharacterized protein</fullName>
    </submittedName>
</protein>
<dbReference type="AlphaFoldDB" id="A0A9W6PYG6"/>
<proteinExistence type="predicted"/>
<evidence type="ECO:0000313" key="2">
    <source>
        <dbReference type="Proteomes" id="UP001165124"/>
    </source>
</evidence>
<name>A0A9W6PYG6_9ACTN</name>
<evidence type="ECO:0000313" key="1">
    <source>
        <dbReference type="EMBL" id="GLW66127.1"/>
    </source>
</evidence>
<organism evidence="1 2">
    <name type="scientific">Actinomadura rubrobrunea</name>
    <dbReference type="NCBI Taxonomy" id="115335"/>
    <lineage>
        <taxon>Bacteria</taxon>
        <taxon>Bacillati</taxon>
        <taxon>Actinomycetota</taxon>
        <taxon>Actinomycetes</taxon>
        <taxon>Streptosporangiales</taxon>
        <taxon>Thermomonosporaceae</taxon>
        <taxon>Actinomadura</taxon>
    </lineage>
</organism>
<sequence length="80" mass="8430">MRLMLMALTAHGLDPVLFEAASAFGIAGLSTESPRTCAVRSGRLLPPALAPRLVGPRRGAHAHRMMSVGNRGRGDAPDLK</sequence>
<dbReference type="EMBL" id="BSRZ01000012">
    <property type="protein sequence ID" value="GLW66127.1"/>
    <property type="molecule type" value="Genomic_DNA"/>
</dbReference>
<reference evidence="1" key="1">
    <citation type="submission" date="2023-02" db="EMBL/GenBank/DDBJ databases">
        <title>Actinomadura rubrobrunea NBRC 14622.</title>
        <authorList>
            <person name="Ichikawa N."/>
            <person name="Sato H."/>
            <person name="Tonouchi N."/>
        </authorList>
    </citation>
    <scope>NUCLEOTIDE SEQUENCE</scope>
    <source>
        <strain evidence="1">NBRC 14622</strain>
    </source>
</reference>
<gene>
    <name evidence="1" type="ORF">Arub01_43710</name>
</gene>
<accession>A0A9W6PYG6</accession>
<comment type="caution">
    <text evidence="1">The sequence shown here is derived from an EMBL/GenBank/DDBJ whole genome shotgun (WGS) entry which is preliminary data.</text>
</comment>